<proteinExistence type="predicted"/>
<comment type="caution">
    <text evidence="2">The sequence shown here is derived from an EMBL/GenBank/DDBJ whole genome shotgun (WGS) entry which is preliminary data.</text>
</comment>
<accession>A0ABR1QI97</accession>
<keyword evidence="1" id="KW-0812">Transmembrane</keyword>
<evidence type="ECO:0000313" key="2">
    <source>
        <dbReference type="EMBL" id="KAK7956464.1"/>
    </source>
</evidence>
<keyword evidence="3" id="KW-1185">Reference proteome</keyword>
<organism evidence="2 3">
    <name type="scientific">Apiospora aurea</name>
    <dbReference type="NCBI Taxonomy" id="335848"/>
    <lineage>
        <taxon>Eukaryota</taxon>
        <taxon>Fungi</taxon>
        <taxon>Dikarya</taxon>
        <taxon>Ascomycota</taxon>
        <taxon>Pezizomycotina</taxon>
        <taxon>Sordariomycetes</taxon>
        <taxon>Xylariomycetidae</taxon>
        <taxon>Amphisphaeriales</taxon>
        <taxon>Apiosporaceae</taxon>
        <taxon>Apiospora</taxon>
    </lineage>
</organism>
<keyword evidence="1" id="KW-1133">Transmembrane helix</keyword>
<reference evidence="2 3" key="1">
    <citation type="submission" date="2023-01" db="EMBL/GenBank/DDBJ databases">
        <title>Analysis of 21 Apiospora genomes using comparative genomics revels a genus with tremendous synthesis potential of carbohydrate active enzymes and secondary metabolites.</title>
        <authorList>
            <person name="Sorensen T."/>
        </authorList>
    </citation>
    <scope>NUCLEOTIDE SEQUENCE [LARGE SCALE GENOMIC DNA]</scope>
    <source>
        <strain evidence="2 3">CBS 24483</strain>
    </source>
</reference>
<evidence type="ECO:0000313" key="3">
    <source>
        <dbReference type="Proteomes" id="UP001391051"/>
    </source>
</evidence>
<evidence type="ECO:0000256" key="1">
    <source>
        <dbReference type="SAM" id="Phobius"/>
    </source>
</evidence>
<name>A0ABR1QI97_9PEZI</name>
<gene>
    <name evidence="2" type="ORF">PG986_005686</name>
</gene>
<dbReference type="GeneID" id="92074970"/>
<dbReference type="EMBL" id="JAQQWE010000004">
    <property type="protein sequence ID" value="KAK7956464.1"/>
    <property type="molecule type" value="Genomic_DNA"/>
</dbReference>
<dbReference type="Proteomes" id="UP001391051">
    <property type="component" value="Unassembled WGS sequence"/>
</dbReference>
<protein>
    <submittedName>
        <fullName evidence="2">Uncharacterized protein</fullName>
    </submittedName>
</protein>
<dbReference type="RefSeq" id="XP_066701770.1">
    <property type="nucleotide sequence ID" value="XM_066841908.1"/>
</dbReference>
<keyword evidence="1" id="KW-0472">Membrane</keyword>
<feature type="transmembrane region" description="Helical" evidence="1">
    <location>
        <begin position="81"/>
        <end position="102"/>
    </location>
</feature>
<sequence>MGAKHTTSDAVTQQRHGCHQSGILKCPLSRDQAKPATRKVTISDLPALGSLKSTSTLDLESLDPRLRKVAKKIAKRVWKGAKVSAMLICIAPYLPVVLFFILCDWVQHELDEALVKVDSGSISSDWSQSTLVNWEEACESWKLEDRWSDSD</sequence>